<evidence type="ECO:0000256" key="4">
    <source>
        <dbReference type="ARBA" id="ARBA00047684"/>
    </source>
</evidence>
<reference evidence="6" key="1">
    <citation type="journal article" date="2019" name="Int. J. Syst. Evol. Microbiol.">
        <title>The Global Catalogue of Microorganisms (GCM) 10K type strain sequencing project: providing services to taxonomists for standard genome sequencing and annotation.</title>
        <authorList>
            <consortium name="The Broad Institute Genomics Platform"/>
            <consortium name="The Broad Institute Genome Sequencing Center for Infectious Disease"/>
            <person name="Wu L."/>
            <person name="Ma J."/>
        </authorList>
    </citation>
    <scope>NUCLEOTIDE SEQUENCE [LARGE SCALE GENOMIC DNA]</scope>
    <source>
        <strain evidence="6">CGMCC 4.7277</strain>
    </source>
</reference>
<gene>
    <name evidence="5" type="ORF">ACFPP7_17505</name>
</gene>
<accession>A0ABW0QCQ4</accession>
<dbReference type="RefSeq" id="WP_068836077.1">
    <property type="nucleotide sequence ID" value="NZ_JBHSMX010000055.1"/>
</dbReference>
<dbReference type="NCBIfam" id="NF009932">
    <property type="entry name" value="PRK13395.1"/>
    <property type="match status" value="1"/>
</dbReference>
<evidence type="ECO:0000256" key="2">
    <source>
        <dbReference type="ARBA" id="ARBA00022631"/>
    </source>
</evidence>
<protein>
    <submittedName>
        <fullName evidence="5">Ureidoglycolate lyase</fullName>
    </submittedName>
</protein>
<dbReference type="GO" id="GO:0016829">
    <property type="term" value="F:lyase activity"/>
    <property type="evidence" value="ECO:0007669"/>
    <property type="project" value="UniProtKB-KW"/>
</dbReference>
<keyword evidence="3 5" id="KW-0456">Lyase</keyword>
<evidence type="ECO:0000256" key="3">
    <source>
        <dbReference type="ARBA" id="ARBA00023239"/>
    </source>
</evidence>
<evidence type="ECO:0000313" key="6">
    <source>
        <dbReference type="Proteomes" id="UP001596084"/>
    </source>
</evidence>
<dbReference type="Pfam" id="PF04115">
    <property type="entry name" value="Ureidogly_lyase"/>
    <property type="match status" value="1"/>
</dbReference>
<evidence type="ECO:0000256" key="1">
    <source>
        <dbReference type="ARBA" id="ARBA00011738"/>
    </source>
</evidence>
<proteinExistence type="predicted"/>
<keyword evidence="2" id="KW-0659">Purine metabolism</keyword>
<dbReference type="CDD" id="cd20298">
    <property type="entry name" value="cupin_UAH"/>
    <property type="match status" value="1"/>
</dbReference>
<evidence type="ECO:0000313" key="5">
    <source>
        <dbReference type="EMBL" id="MFC5522689.1"/>
    </source>
</evidence>
<keyword evidence="6" id="KW-1185">Reference proteome</keyword>
<dbReference type="InterPro" id="IPR011051">
    <property type="entry name" value="RmlC_Cupin_sf"/>
</dbReference>
<dbReference type="InterPro" id="IPR007247">
    <property type="entry name" value="Ureidogly_lyase"/>
</dbReference>
<sequence length="171" mass="18815">MSTRRHVMRIEPLSAGAFRRYGDVIEASDSAEQFTVNQGGATRYHDLATVDVAAEHGHPVISIFRAQPCNLPLRLQLLERHPIGSQAFIPMGNHPYLVVVAAADTPLGAQHIHCFRASPGQGVNFARGTWHHPVLPLHSVCDFLVIDRGGPAKLPNCEEFALDDLELWIEA</sequence>
<comment type="catalytic activity">
    <reaction evidence="4">
        <text>(S)-ureidoglycolate = urea + glyoxylate</text>
        <dbReference type="Rhea" id="RHEA:11304"/>
        <dbReference type="ChEBI" id="CHEBI:16199"/>
        <dbReference type="ChEBI" id="CHEBI:36655"/>
        <dbReference type="ChEBI" id="CHEBI:57296"/>
        <dbReference type="EC" id="4.3.2.3"/>
    </reaction>
</comment>
<dbReference type="InterPro" id="IPR047233">
    <property type="entry name" value="UAH_cupin"/>
</dbReference>
<dbReference type="Proteomes" id="UP001596084">
    <property type="component" value="Unassembled WGS sequence"/>
</dbReference>
<dbReference type="PANTHER" id="PTHR21221">
    <property type="entry name" value="UREIDOGLYCOLATE HYDROLASE"/>
    <property type="match status" value="1"/>
</dbReference>
<organism evidence="5 6">
    <name type="scientific">Polaromonas jejuensis</name>
    <dbReference type="NCBI Taxonomy" id="457502"/>
    <lineage>
        <taxon>Bacteria</taxon>
        <taxon>Pseudomonadati</taxon>
        <taxon>Pseudomonadota</taxon>
        <taxon>Betaproteobacteria</taxon>
        <taxon>Burkholderiales</taxon>
        <taxon>Comamonadaceae</taxon>
        <taxon>Polaromonas</taxon>
    </lineage>
</organism>
<dbReference type="PIRSF" id="PIRSF017306">
    <property type="entry name" value="Ureidogly_hydro"/>
    <property type="match status" value="1"/>
</dbReference>
<dbReference type="PANTHER" id="PTHR21221:SF1">
    <property type="entry name" value="UREIDOGLYCOLATE LYASE"/>
    <property type="match status" value="1"/>
</dbReference>
<dbReference type="Gene3D" id="2.60.120.480">
    <property type="entry name" value="Ureidoglycolate hydrolase"/>
    <property type="match status" value="1"/>
</dbReference>
<comment type="subunit">
    <text evidence="1">Homodimer.</text>
</comment>
<comment type="caution">
    <text evidence="5">The sequence shown here is derived from an EMBL/GenBank/DDBJ whole genome shotgun (WGS) entry which is preliminary data.</text>
</comment>
<dbReference type="SUPFAM" id="SSF51182">
    <property type="entry name" value="RmlC-like cupins"/>
    <property type="match status" value="1"/>
</dbReference>
<dbReference type="InterPro" id="IPR024060">
    <property type="entry name" value="Ureidoglycolate_lyase_dom_sf"/>
</dbReference>
<dbReference type="EMBL" id="JBHSMX010000055">
    <property type="protein sequence ID" value="MFC5522689.1"/>
    <property type="molecule type" value="Genomic_DNA"/>
</dbReference>
<name>A0ABW0QCQ4_9BURK</name>